<dbReference type="AlphaFoldDB" id="A0A0G4GID3"/>
<dbReference type="GO" id="GO:0006508">
    <property type="term" value="P:proteolysis"/>
    <property type="evidence" value="ECO:0007669"/>
    <property type="project" value="UniProtKB-KW"/>
</dbReference>
<proteinExistence type="predicted"/>
<dbReference type="GO" id="GO:0004175">
    <property type="term" value="F:endopeptidase activity"/>
    <property type="evidence" value="ECO:0007669"/>
    <property type="project" value="TreeGrafter"/>
</dbReference>
<dbReference type="GO" id="GO:0008236">
    <property type="term" value="F:serine-type peptidase activity"/>
    <property type="evidence" value="ECO:0007669"/>
    <property type="project" value="UniProtKB-KW"/>
</dbReference>
<evidence type="ECO:0000313" key="7">
    <source>
        <dbReference type="EMBL" id="CEM29342.1"/>
    </source>
</evidence>
<feature type="signal peptide" evidence="5">
    <location>
        <begin position="1"/>
        <end position="17"/>
    </location>
</feature>
<feature type="region of interest" description="Disordered" evidence="4">
    <location>
        <begin position="463"/>
        <end position="485"/>
    </location>
</feature>
<dbReference type="VEuPathDB" id="CryptoDB:Cvel_21963"/>
<keyword evidence="3" id="KW-0720">Serine protease</keyword>
<dbReference type="Gene3D" id="3.90.226.10">
    <property type="entry name" value="2-enoyl-CoA Hydratase, Chain A, domain 1"/>
    <property type="match status" value="1"/>
</dbReference>
<feature type="compositionally biased region" description="Basic and acidic residues" evidence="4">
    <location>
        <begin position="254"/>
        <end position="270"/>
    </location>
</feature>
<dbReference type="SUPFAM" id="SSF52096">
    <property type="entry name" value="ClpP/crotonase"/>
    <property type="match status" value="1"/>
</dbReference>
<organism evidence="7">
    <name type="scientific">Chromera velia CCMP2878</name>
    <dbReference type="NCBI Taxonomy" id="1169474"/>
    <lineage>
        <taxon>Eukaryota</taxon>
        <taxon>Sar</taxon>
        <taxon>Alveolata</taxon>
        <taxon>Colpodellida</taxon>
        <taxon>Chromeraceae</taxon>
        <taxon>Chromera</taxon>
    </lineage>
</organism>
<feature type="compositionally biased region" description="Low complexity" evidence="4">
    <location>
        <begin position="520"/>
        <end position="534"/>
    </location>
</feature>
<evidence type="ECO:0000259" key="6">
    <source>
        <dbReference type="SMART" id="SM00245"/>
    </source>
</evidence>
<dbReference type="EMBL" id="CDMZ01001227">
    <property type="protein sequence ID" value="CEM29342.1"/>
    <property type="molecule type" value="Genomic_DNA"/>
</dbReference>
<evidence type="ECO:0000256" key="5">
    <source>
        <dbReference type="SAM" id="SignalP"/>
    </source>
</evidence>
<dbReference type="PANTHER" id="PTHR32060">
    <property type="entry name" value="TAIL-SPECIFIC PROTEASE"/>
    <property type="match status" value="1"/>
</dbReference>
<protein>
    <recommendedName>
        <fullName evidence="6">Tail specific protease domain-containing protein</fullName>
    </recommendedName>
</protein>
<feature type="compositionally biased region" description="Low complexity" evidence="4">
    <location>
        <begin position="474"/>
        <end position="485"/>
    </location>
</feature>
<dbReference type="SMART" id="SM00245">
    <property type="entry name" value="TSPc"/>
    <property type="match status" value="1"/>
</dbReference>
<dbReference type="InterPro" id="IPR005151">
    <property type="entry name" value="Tail-specific_protease"/>
</dbReference>
<accession>A0A0G4GID3</accession>
<keyword evidence="2" id="KW-0378">Hydrolase</keyword>
<feature type="region of interest" description="Disordered" evidence="4">
    <location>
        <begin position="294"/>
        <end position="317"/>
    </location>
</feature>
<dbReference type="InterPro" id="IPR004447">
    <property type="entry name" value="Peptidase_S41A"/>
</dbReference>
<evidence type="ECO:0000256" key="4">
    <source>
        <dbReference type="SAM" id="MobiDB-lite"/>
    </source>
</evidence>
<reference evidence="7" key="1">
    <citation type="submission" date="2014-11" db="EMBL/GenBank/DDBJ databases">
        <authorList>
            <person name="Otto D Thomas"/>
            <person name="Naeem Raeece"/>
        </authorList>
    </citation>
    <scope>NUCLEOTIDE SEQUENCE</scope>
</reference>
<evidence type="ECO:0000256" key="3">
    <source>
        <dbReference type="ARBA" id="ARBA00022825"/>
    </source>
</evidence>
<dbReference type="Pfam" id="PF03572">
    <property type="entry name" value="Peptidase_S41"/>
    <property type="match status" value="1"/>
</dbReference>
<feature type="chain" id="PRO_5005190724" description="Tail specific protease domain-containing protein" evidence="5">
    <location>
        <begin position="18"/>
        <end position="753"/>
    </location>
</feature>
<dbReference type="CDD" id="cd07560">
    <property type="entry name" value="Peptidase_S41_CPP"/>
    <property type="match status" value="1"/>
</dbReference>
<name>A0A0G4GID3_9ALVE</name>
<feature type="domain" description="Tail specific protease" evidence="6">
    <location>
        <begin position="530"/>
        <end position="740"/>
    </location>
</feature>
<feature type="region of interest" description="Disordered" evidence="4">
    <location>
        <begin position="243"/>
        <end position="276"/>
    </location>
</feature>
<dbReference type="PANTHER" id="PTHR32060:SF22">
    <property type="entry name" value="CARBOXYL-TERMINAL-PROCESSING PEPTIDASE 3, CHLOROPLASTIC"/>
    <property type="match status" value="1"/>
</dbReference>
<feature type="region of interest" description="Disordered" evidence="4">
    <location>
        <begin position="501"/>
        <end position="554"/>
    </location>
</feature>
<dbReference type="InterPro" id="IPR029045">
    <property type="entry name" value="ClpP/crotonase-like_dom_sf"/>
</dbReference>
<keyword evidence="1" id="KW-0645">Protease</keyword>
<evidence type="ECO:0000256" key="1">
    <source>
        <dbReference type="ARBA" id="ARBA00022670"/>
    </source>
</evidence>
<keyword evidence="5" id="KW-0732">Signal</keyword>
<sequence length="753" mass="81015">MCIRVGTFVFFLSFVLSTDPCCSVGVAVTGFGLAPPNKGGIVFRRKGDGKIGDGKILQKNKASLCHFSVLRGEIDCREGHQSLSVDSSDEEEGVLIHNCLSALRQFAFFLFSLAAVFSLPLLAAWGKTAPDDTPWSLFWVYEQTKGGGEGDGKQGGDEGPWPMSDYDPKVRINFSSLEEARGIIIMEFYDPTYGLVFPYREYDQWKYGDSRYMERLPRAVLQSDERTEAVLADLVKSLRDPYSTYLPAPKRSKMTPEGRDGSAQRGREKTSAVSVASSPSSSSLWLRSSSSLFSPPKLQRETPVPSVSPNVGESADLPVSTSVKDVSAMKKSNDAEMEGVLNAEKQKRPLVESSIKGPFPLAERAPIPFGRTLAQTRNEEANLMRTATGDRQTGIGSSWICQRSTQLAEREAKRETDSLSGFKKKRKTIPKYPHFCTNAAYLPTSSSSSPSFPLPLPFTSRTAEASTASPKARAPVSAPSSLLPPVQDAKEATLRVAADLLGQDPNGINGGQSISVRDPATSSASASGPQSSLSVDGMGSSRRTDERGGAFPKGNGKGVEVGVLRVKLFARRGSDEFMDALKEMDQKGVGGFVIDVRGTPGGVIQEAALCASALLADNSEVVYTVVDVNGFVDTYTVGEQAADRHFRGLLADASKPVVVLVDGETASAAEVFVSALRDNGRGVIAGPSRTFGKSLIQHAFRLPNRGTLRLTVAEFLSPKKQHFFRHASGQPGIGPDISSFELRTFFGMGDKGA</sequence>
<evidence type="ECO:0000256" key="2">
    <source>
        <dbReference type="ARBA" id="ARBA00022801"/>
    </source>
</evidence>
<dbReference type="Gene3D" id="3.30.750.44">
    <property type="match status" value="2"/>
</dbReference>
<gene>
    <name evidence="7" type="ORF">Cvel_21963</name>
</gene>